<dbReference type="Pfam" id="PF03413">
    <property type="entry name" value="PepSY"/>
    <property type="match status" value="2"/>
</dbReference>
<dbReference type="STRING" id="634994.GCWU000323_02633"/>
<dbReference type="EMBL" id="ACVB02000029">
    <property type="protein sequence ID" value="EEX73305.1"/>
    <property type="molecule type" value="Genomic_DNA"/>
</dbReference>
<evidence type="ECO:0000259" key="1">
    <source>
        <dbReference type="Pfam" id="PF03413"/>
    </source>
</evidence>
<dbReference type="eggNOG" id="COG3212">
    <property type="taxonomic scope" value="Bacteria"/>
</dbReference>
<proteinExistence type="predicted"/>
<dbReference type="Proteomes" id="UP000006233">
    <property type="component" value="Unassembled WGS sequence"/>
</dbReference>
<name>C9N1B2_9FUSO</name>
<dbReference type="Gene3D" id="3.10.450.40">
    <property type="match status" value="2"/>
</dbReference>
<dbReference type="AlphaFoldDB" id="C9N1B2"/>
<sequence>MNIKGERKMKKKILSITLLGILVLGVSVAVNAKSRNKYNRNVSLNNYIGVNKAMNIALKKVPGASNSHVKKINLDRENGRMVYEGEIYYNGQEYEFDIDAVTGDIVKWKVDEISNNSGYIKNNVNNSQTITMEKAKSIALAQVPGANQSHFGKIELDHDHGRAVYEIEIFYNNSKYEFDIDASTGEIIGTEVKHYNRNY</sequence>
<evidence type="ECO:0000313" key="2">
    <source>
        <dbReference type="EMBL" id="EEX73305.1"/>
    </source>
</evidence>
<dbReference type="InterPro" id="IPR025711">
    <property type="entry name" value="PepSY"/>
</dbReference>
<gene>
    <name evidence="2" type="ORF">GCWU000323_02633</name>
</gene>
<feature type="domain" description="PepSY" evidence="1">
    <location>
        <begin position="49"/>
        <end position="107"/>
    </location>
</feature>
<comment type="caution">
    <text evidence="2">The sequence shown here is derived from an EMBL/GenBank/DDBJ whole genome shotgun (WGS) entry which is preliminary data.</text>
</comment>
<protein>
    <submittedName>
        <fullName evidence="2">Peptidase propeptide and YPEB domain protein</fullName>
    </submittedName>
</protein>
<dbReference type="HOGENOM" id="CLU_067057_2_2_0"/>
<organism evidence="2 3">
    <name type="scientific">Leptotrichia hofstadii F0254</name>
    <dbReference type="NCBI Taxonomy" id="634994"/>
    <lineage>
        <taxon>Bacteria</taxon>
        <taxon>Fusobacteriati</taxon>
        <taxon>Fusobacteriota</taxon>
        <taxon>Fusobacteriia</taxon>
        <taxon>Fusobacteriales</taxon>
        <taxon>Leptotrichiaceae</taxon>
        <taxon>Leptotrichia</taxon>
    </lineage>
</organism>
<feature type="domain" description="PepSY" evidence="1">
    <location>
        <begin position="130"/>
        <end position="191"/>
    </location>
</feature>
<reference evidence="2 3" key="1">
    <citation type="submission" date="2009-09" db="EMBL/GenBank/DDBJ databases">
        <authorList>
            <person name="Weinstock G."/>
            <person name="Sodergren E."/>
            <person name="Clifton S."/>
            <person name="Fulton L."/>
            <person name="Fulton B."/>
            <person name="Courtney L."/>
            <person name="Fronick C."/>
            <person name="Harrison M."/>
            <person name="Strong C."/>
            <person name="Farmer C."/>
            <person name="Delahaunty K."/>
            <person name="Markovic C."/>
            <person name="Hall O."/>
            <person name="Minx P."/>
            <person name="Tomlinson C."/>
            <person name="Mitreva M."/>
            <person name="Nelson J."/>
            <person name="Hou S."/>
            <person name="Wollam A."/>
            <person name="Pepin K.H."/>
            <person name="Johnson M."/>
            <person name="Bhonagiri V."/>
            <person name="Nash W.E."/>
            <person name="Warren W."/>
            <person name="Chinwalla A."/>
            <person name="Mardis E.R."/>
            <person name="Wilson R.K."/>
        </authorList>
    </citation>
    <scope>NUCLEOTIDE SEQUENCE [LARGE SCALE GENOMIC DNA]</scope>
    <source>
        <strain evidence="2 3">F0254</strain>
    </source>
</reference>
<accession>C9N1B2</accession>
<evidence type="ECO:0000313" key="3">
    <source>
        <dbReference type="Proteomes" id="UP000006233"/>
    </source>
</evidence>